<evidence type="ECO:0000313" key="4">
    <source>
        <dbReference type="Proteomes" id="UP000639396"/>
    </source>
</evidence>
<protein>
    <recommendedName>
        <fullName evidence="2">Tail spike TSP1/Gp66 N-terminal domain-containing protein</fullName>
    </recommendedName>
</protein>
<reference evidence="3" key="1">
    <citation type="submission" date="2020-09" db="EMBL/GenBank/DDBJ databases">
        <title>A novel bacterium of genus Paenibacillus, isolated from South China Sea.</title>
        <authorList>
            <person name="Huang H."/>
            <person name="Mo K."/>
            <person name="Hu Y."/>
        </authorList>
    </citation>
    <scope>NUCLEOTIDE SEQUENCE</scope>
    <source>
        <strain evidence="3">IB182363</strain>
    </source>
</reference>
<accession>A0A927CAZ6</accession>
<dbReference type="Gene3D" id="2.10.10.80">
    <property type="match status" value="1"/>
</dbReference>
<comment type="caution">
    <text evidence="3">The sequence shown here is derived from an EMBL/GenBank/DDBJ whole genome shotgun (WGS) entry which is preliminary data.</text>
</comment>
<feature type="region of interest" description="Disordered" evidence="1">
    <location>
        <begin position="1"/>
        <end position="30"/>
    </location>
</feature>
<feature type="compositionally biased region" description="Basic and acidic residues" evidence="1">
    <location>
        <begin position="18"/>
        <end position="28"/>
    </location>
</feature>
<name>A0A927CAZ6_9BACL</name>
<dbReference type="AlphaFoldDB" id="A0A927CAZ6"/>
<feature type="domain" description="Tail spike TSP1/Gp66 N-terminal" evidence="2">
    <location>
        <begin position="104"/>
        <end position="136"/>
    </location>
</feature>
<evidence type="ECO:0000259" key="2">
    <source>
        <dbReference type="Pfam" id="PF18668"/>
    </source>
</evidence>
<dbReference type="InterPro" id="IPR040775">
    <property type="entry name" value="Tail_spike_N"/>
</dbReference>
<dbReference type="Proteomes" id="UP000639396">
    <property type="component" value="Unassembled WGS sequence"/>
</dbReference>
<dbReference type="SUPFAM" id="SSF101898">
    <property type="entry name" value="NHL repeat"/>
    <property type="match status" value="1"/>
</dbReference>
<dbReference type="EMBL" id="JACXJA010000026">
    <property type="protein sequence ID" value="MBD2864099.1"/>
    <property type="molecule type" value="Genomic_DNA"/>
</dbReference>
<keyword evidence="4" id="KW-1185">Reference proteome</keyword>
<evidence type="ECO:0000313" key="3">
    <source>
        <dbReference type="EMBL" id="MBD2864099.1"/>
    </source>
</evidence>
<dbReference type="RefSeq" id="WP_190929719.1">
    <property type="nucleotide sequence ID" value="NZ_JACXJA010000026.1"/>
</dbReference>
<organism evidence="3 4">
    <name type="scientific">Paenibacillus oceani</name>
    <dbReference type="NCBI Taxonomy" id="2772510"/>
    <lineage>
        <taxon>Bacteria</taxon>
        <taxon>Bacillati</taxon>
        <taxon>Bacillota</taxon>
        <taxon>Bacilli</taxon>
        <taxon>Bacillales</taxon>
        <taxon>Paenibacillaceae</taxon>
        <taxon>Paenibacillus</taxon>
    </lineage>
</organism>
<proteinExistence type="predicted"/>
<evidence type="ECO:0000256" key="1">
    <source>
        <dbReference type="SAM" id="MobiDB-lite"/>
    </source>
</evidence>
<dbReference type="Pfam" id="PF18668">
    <property type="entry name" value="Tail_spike_N"/>
    <property type="match status" value="1"/>
</dbReference>
<sequence length="624" mass="66962">MTEDQHFTGSQPQDGLDGEGRTRNEEGSRTISRRALIAGLGAGGMLAAGSLYLGSVYGTSVTESVYGSEGECCGMKLMGHFRAGVEIGSAEQILEFAEADGCRITGYRWTGTLPHTTVSGSPSGDGGIGEGAWAAVYERGVGEALGDSGIYEYARVKPVPPAGQIANESEVIIPYRGALYCLFKGSYSLADQSYICVVRPTGDNELKVVSQIELGVGADARAMTIHNDDLFVFTGGKIKVYRIIDASLQFKLEYTRKYSGFVQSCRIINGRLYACNWGAGKIDRYDLVNGVPSRETQFSAGAAGNASIVSYGSVHYLITHTDTNNVTRLDIDQNGDVFARGVYSFPGVVKPRYAAIYNGIMTLGGYSTLYAKTVALDISSGTPVKIGEYLNMATHVRVGDYLIGTSYDQTSPLYSAYYHKLVKVSVKDGSIEVLSDRALLYPLLYRSTVFGFLLGRDGKHPSGHAADSQLGQEIVCYSTSAIPKGIDLPLDTDAYAHQDGIRYTGVKNMAAGGVIARFQSFSPARLGWLRLDVSYTIVDTQNVPGQTVTAQRVYTAFKASNGSWTMTLPRVDVAQAGALAVSFDFVVSGPDAYVSCSGALTNALVTLSLDYHLTDNNMGSFYLV</sequence>
<gene>
    <name evidence="3" type="ORF">IDH45_19105</name>
</gene>